<dbReference type="Proteomes" id="UP001204524">
    <property type="component" value="Unassembled WGS sequence"/>
</dbReference>
<proteinExistence type="predicted"/>
<gene>
    <name evidence="2" type="ORF">NCI01_15465</name>
</gene>
<feature type="compositionally biased region" description="Acidic residues" evidence="1">
    <location>
        <begin position="41"/>
        <end position="58"/>
    </location>
</feature>
<feature type="region of interest" description="Disordered" evidence="1">
    <location>
        <begin position="1"/>
        <end position="93"/>
    </location>
</feature>
<reference evidence="2 3" key="1">
    <citation type="submission" date="2022-06" db="EMBL/GenBank/DDBJ databases">
        <authorList>
            <person name="So Y."/>
        </authorList>
    </citation>
    <scope>NUCLEOTIDE SEQUENCE [LARGE SCALE GENOMIC DNA]</scope>
    <source>
        <strain evidence="2 3">STR3</strain>
    </source>
</reference>
<sequence length="93" mass="9864">MTNEELSPMPEPYAEEPQLVPGGVDALEDDPADTGLARDLDPDDNPAVDDVLPDEIAEPDEKPQAPDGETEDKESDTPRAGQEAEDGSPEPPA</sequence>
<evidence type="ECO:0000313" key="3">
    <source>
        <dbReference type="Proteomes" id="UP001204524"/>
    </source>
</evidence>
<name>A0ABT1KZL5_9ACTN</name>
<evidence type="ECO:0000313" key="2">
    <source>
        <dbReference type="EMBL" id="MCP3423202.1"/>
    </source>
</evidence>
<dbReference type="EMBL" id="JANARS010000006">
    <property type="protein sequence ID" value="MCP3423202.1"/>
    <property type="molecule type" value="Genomic_DNA"/>
</dbReference>
<protein>
    <recommendedName>
        <fullName evidence="4">Sugar ABC transporter ATPase</fullName>
    </recommendedName>
</protein>
<feature type="compositionally biased region" description="Acidic residues" evidence="1">
    <location>
        <begin position="83"/>
        <end position="93"/>
    </location>
</feature>
<evidence type="ECO:0000256" key="1">
    <source>
        <dbReference type="SAM" id="MobiDB-lite"/>
    </source>
</evidence>
<keyword evidence="3" id="KW-1185">Reference proteome</keyword>
<organism evidence="2 3">
    <name type="scientific">Nocardioides pinisoli</name>
    <dbReference type="NCBI Taxonomy" id="2950279"/>
    <lineage>
        <taxon>Bacteria</taxon>
        <taxon>Bacillati</taxon>
        <taxon>Actinomycetota</taxon>
        <taxon>Actinomycetes</taxon>
        <taxon>Propionibacteriales</taxon>
        <taxon>Nocardioidaceae</taxon>
        <taxon>Nocardioides</taxon>
    </lineage>
</organism>
<dbReference type="RefSeq" id="WP_254182397.1">
    <property type="nucleotide sequence ID" value="NZ_JANARS010000006.1"/>
</dbReference>
<evidence type="ECO:0008006" key="4">
    <source>
        <dbReference type="Google" id="ProtNLM"/>
    </source>
</evidence>
<accession>A0ABT1KZL5</accession>
<comment type="caution">
    <text evidence="2">The sequence shown here is derived from an EMBL/GenBank/DDBJ whole genome shotgun (WGS) entry which is preliminary data.</text>
</comment>